<proteinExistence type="predicted"/>
<dbReference type="RefSeq" id="WP_408079020.1">
    <property type="nucleotide sequence ID" value="NZ_JBELQC010000002.1"/>
</dbReference>
<dbReference type="PANTHER" id="PTHR43646:SF2">
    <property type="entry name" value="GLYCOSYLTRANSFERASE 2-LIKE DOMAIN-CONTAINING PROTEIN"/>
    <property type="match status" value="1"/>
</dbReference>
<evidence type="ECO:0000256" key="1">
    <source>
        <dbReference type="ARBA" id="ARBA00004236"/>
    </source>
</evidence>
<gene>
    <name evidence="7" type="ORF">ABS767_13010</name>
</gene>
<evidence type="ECO:0000259" key="6">
    <source>
        <dbReference type="Pfam" id="PF00535"/>
    </source>
</evidence>
<evidence type="ECO:0000256" key="4">
    <source>
        <dbReference type="ARBA" id="ARBA00022679"/>
    </source>
</evidence>
<dbReference type="Proteomes" id="UP001629244">
    <property type="component" value="Unassembled WGS sequence"/>
</dbReference>
<comment type="caution">
    <text evidence="7">The sequence shown here is derived from an EMBL/GenBank/DDBJ whole genome shotgun (WGS) entry which is preliminary data.</text>
</comment>
<dbReference type="GO" id="GO:0016757">
    <property type="term" value="F:glycosyltransferase activity"/>
    <property type="evidence" value="ECO:0007669"/>
    <property type="project" value="UniProtKB-KW"/>
</dbReference>
<feature type="domain" description="Glycosyltransferase 2-like" evidence="6">
    <location>
        <begin position="6"/>
        <end position="123"/>
    </location>
</feature>
<name>A0ABW8YNM8_9SPHN</name>
<comment type="subcellular location">
    <subcellularLocation>
        <location evidence="1">Cell membrane</location>
    </subcellularLocation>
</comment>
<dbReference type="InterPro" id="IPR001173">
    <property type="entry name" value="Glyco_trans_2-like"/>
</dbReference>
<dbReference type="EC" id="2.4.-.-" evidence="7"/>
<dbReference type="PANTHER" id="PTHR43646">
    <property type="entry name" value="GLYCOSYLTRANSFERASE"/>
    <property type="match status" value="1"/>
</dbReference>
<keyword evidence="3 7" id="KW-0328">Glycosyltransferase</keyword>
<dbReference type="Gene3D" id="3.90.550.10">
    <property type="entry name" value="Spore Coat Polysaccharide Biosynthesis Protein SpsA, Chain A"/>
    <property type="match status" value="1"/>
</dbReference>
<keyword evidence="2" id="KW-1003">Cell membrane</keyword>
<dbReference type="InterPro" id="IPR029044">
    <property type="entry name" value="Nucleotide-diphossugar_trans"/>
</dbReference>
<sequence>MTRPFCVCVPARNEAGRVATLIEALSMQEGVGLVRVALLVNNSDDGTAEVARSAAEHRHGRVLLRMRDMTLAPGEAHAGSARRAAMALGIEWLDTDDGLLISTDADCRPPPGWIAANLAAAAPGTVIGGAILLDEREPVTPEMRAIRTALDAYWQAVRDIEDAIDPLPWDPPPRHGDHTGASLALDVGLYRRAGGVPPLASGEDQALVAAAIGAGGRLVHPPSVWTRTSARDVGRAAGGMAEDMRRWRSLVGSGDAMTVPALSHWRERARWRRAWRIAHGDATLPAAEAALEPMPNDMVLEWKRAA</sequence>
<protein>
    <submittedName>
        <fullName evidence="7">Glycosyltransferase</fullName>
        <ecNumber evidence="7">2.4.-.-</ecNumber>
    </submittedName>
</protein>
<dbReference type="EMBL" id="JBELQC010000002">
    <property type="protein sequence ID" value="MFL9841888.1"/>
    <property type="molecule type" value="Genomic_DNA"/>
</dbReference>
<dbReference type="Pfam" id="PF00535">
    <property type="entry name" value="Glycos_transf_2"/>
    <property type="match status" value="1"/>
</dbReference>
<evidence type="ECO:0000313" key="7">
    <source>
        <dbReference type="EMBL" id="MFL9841888.1"/>
    </source>
</evidence>
<keyword evidence="4 7" id="KW-0808">Transferase</keyword>
<accession>A0ABW8YNM8</accession>
<organism evidence="7 8">
    <name type="scientific">Sphingomonas plantiphila</name>
    <dbReference type="NCBI Taxonomy" id="3163295"/>
    <lineage>
        <taxon>Bacteria</taxon>
        <taxon>Pseudomonadati</taxon>
        <taxon>Pseudomonadota</taxon>
        <taxon>Alphaproteobacteria</taxon>
        <taxon>Sphingomonadales</taxon>
        <taxon>Sphingomonadaceae</taxon>
        <taxon>Sphingomonas</taxon>
    </lineage>
</organism>
<evidence type="ECO:0000256" key="5">
    <source>
        <dbReference type="ARBA" id="ARBA00023136"/>
    </source>
</evidence>
<evidence type="ECO:0000313" key="8">
    <source>
        <dbReference type="Proteomes" id="UP001629244"/>
    </source>
</evidence>
<reference evidence="7 8" key="1">
    <citation type="submission" date="2024-06" db="EMBL/GenBank/DDBJ databases">
        <authorList>
            <person name="Kaempfer P."/>
            <person name="Viver T."/>
        </authorList>
    </citation>
    <scope>NUCLEOTIDE SEQUENCE [LARGE SCALE GENOMIC DNA]</scope>
    <source>
        <strain evidence="7 8">ST-64</strain>
    </source>
</reference>
<evidence type="ECO:0000256" key="3">
    <source>
        <dbReference type="ARBA" id="ARBA00022676"/>
    </source>
</evidence>
<keyword evidence="8" id="KW-1185">Reference proteome</keyword>
<dbReference type="SUPFAM" id="SSF53448">
    <property type="entry name" value="Nucleotide-diphospho-sugar transferases"/>
    <property type="match status" value="1"/>
</dbReference>
<evidence type="ECO:0000256" key="2">
    <source>
        <dbReference type="ARBA" id="ARBA00022475"/>
    </source>
</evidence>
<keyword evidence="5" id="KW-0472">Membrane</keyword>